<feature type="signal peptide" evidence="2">
    <location>
        <begin position="1"/>
        <end position="31"/>
    </location>
</feature>
<comment type="caution">
    <text evidence="3">The sequence shown here is derived from an EMBL/GenBank/DDBJ whole genome shotgun (WGS) entry which is preliminary data.</text>
</comment>
<organism evidence="3 4">
    <name type="scientific">Streptomyces mirabilis</name>
    <dbReference type="NCBI Taxonomy" id="68239"/>
    <lineage>
        <taxon>Bacteria</taxon>
        <taxon>Bacillati</taxon>
        <taxon>Actinomycetota</taxon>
        <taxon>Actinomycetes</taxon>
        <taxon>Kitasatosporales</taxon>
        <taxon>Streptomycetaceae</taxon>
        <taxon>Streptomyces</taxon>
    </lineage>
</organism>
<accession>A0ABU3V3R0</accession>
<feature type="region of interest" description="Disordered" evidence="1">
    <location>
        <begin position="40"/>
        <end position="98"/>
    </location>
</feature>
<keyword evidence="4" id="KW-1185">Reference proteome</keyword>
<dbReference type="Proteomes" id="UP001257627">
    <property type="component" value="Unassembled WGS sequence"/>
</dbReference>
<feature type="compositionally biased region" description="Basic and acidic residues" evidence="1">
    <location>
        <begin position="47"/>
        <end position="89"/>
    </location>
</feature>
<dbReference type="EMBL" id="JARAKF010000001">
    <property type="protein sequence ID" value="MDU9000718.1"/>
    <property type="molecule type" value="Genomic_DNA"/>
</dbReference>
<proteinExistence type="predicted"/>
<feature type="chain" id="PRO_5046787804" description="Secreted protein" evidence="2">
    <location>
        <begin position="32"/>
        <end position="132"/>
    </location>
</feature>
<evidence type="ECO:0000256" key="1">
    <source>
        <dbReference type="SAM" id="MobiDB-lite"/>
    </source>
</evidence>
<evidence type="ECO:0000256" key="2">
    <source>
        <dbReference type="SAM" id="SignalP"/>
    </source>
</evidence>
<evidence type="ECO:0000313" key="3">
    <source>
        <dbReference type="EMBL" id="MDU9000718.1"/>
    </source>
</evidence>
<evidence type="ECO:0008006" key="5">
    <source>
        <dbReference type="Google" id="ProtNLM"/>
    </source>
</evidence>
<name>A0ABU3V3R0_9ACTN</name>
<protein>
    <recommendedName>
        <fullName evidence="5">Secreted protein</fullName>
    </recommendedName>
</protein>
<evidence type="ECO:0000313" key="4">
    <source>
        <dbReference type="Proteomes" id="UP001257627"/>
    </source>
</evidence>
<keyword evidence="2" id="KW-0732">Signal</keyword>
<dbReference type="RefSeq" id="WP_143606576.1">
    <property type="nucleotide sequence ID" value="NZ_JAPEMK010000003.1"/>
</dbReference>
<reference evidence="3 4" key="1">
    <citation type="submission" date="2023-02" db="EMBL/GenBank/DDBJ databases">
        <authorList>
            <person name="Maleckis M."/>
        </authorList>
    </citation>
    <scope>NUCLEOTIDE SEQUENCE [LARGE SCALE GENOMIC DNA]</scope>
    <source>
        <strain evidence="3 4">P8-A2</strain>
    </source>
</reference>
<gene>
    <name evidence="3" type="ORF">PU648_52175</name>
</gene>
<sequence length="132" mass="13675">MSSLTKRMCIAITSVVVAGGAVVGVGGTASAAVPEHVQRPAVGVAADNHRSGGGDGRNWDRSDDRRSGRDHDYCRDGGHAYGSDRDRDCGAPGGQRQNVPLQAETALTGCLSPRGDVERGHPEAGTLIVCPR</sequence>